<sequence>MIWTKFENRESALCPVAEIGYDKVPSCSVQRNLQGVFRNVFCFRMEEEKMTETKFAPINSLQVLAYIIRRCEEMGIFINITKLQKLMYCCYGTILGKFGVRLIDEPPSAWQYGPVFPEALRSIQFFQIAGFRQKPTPDVDDLPESFRRVIDETLANFGKFTAKQLSEWTHIKGSPWYKASDGGASLYHTLSDEDIKNYFRANVLL</sequence>
<proteinExistence type="predicted"/>
<protein>
    <recommendedName>
        <fullName evidence="1">Antitoxin SocA-like Panacea domain-containing protein</fullName>
    </recommendedName>
</protein>
<reference evidence="2 3" key="1">
    <citation type="journal article" date="2018" name="Int. J. Syst. Evol. Microbiol.">
        <title>Mesosutterella multiformis gen. nov., sp. nov., a member of the family Sutterellaceae and Sutterella megalosphaeroides sp. nov., isolated from human faeces.</title>
        <authorList>
            <person name="Sakamoto M."/>
            <person name="Ikeyama N."/>
            <person name="Kunihiro T."/>
            <person name="Iino T."/>
            <person name="Yuki M."/>
            <person name="Ohkuma M."/>
        </authorList>
    </citation>
    <scope>NUCLEOTIDE SEQUENCE [LARGE SCALE GENOMIC DNA]</scope>
    <source>
        <strain evidence="2 3">6FBBBH3</strain>
    </source>
</reference>
<evidence type="ECO:0000259" key="1">
    <source>
        <dbReference type="Pfam" id="PF13274"/>
    </source>
</evidence>
<accession>A0A2Z6I9P0</accession>
<dbReference type="InterPro" id="IPR025272">
    <property type="entry name" value="SocA_Panacea"/>
</dbReference>
<evidence type="ECO:0000313" key="3">
    <source>
        <dbReference type="Proteomes" id="UP000271003"/>
    </source>
</evidence>
<dbReference type="EMBL" id="AP018786">
    <property type="protein sequence ID" value="BBF23175.1"/>
    <property type="molecule type" value="Genomic_DNA"/>
</dbReference>
<dbReference type="KEGG" id="sutt:SUTMEG_10660"/>
<dbReference type="AlphaFoldDB" id="A0A2Z6I9P0"/>
<feature type="domain" description="Antitoxin SocA-like Panacea" evidence="1">
    <location>
        <begin position="83"/>
        <end position="176"/>
    </location>
</feature>
<keyword evidence="3" id="KW-1185">Reference proteome</keyword>
<dbReference type="Pfam" id="PF13274">
    <property type="entry name" value="SocA_Panacea"/>
    <property type="match status" value="1"/>
</dbReference>
<name>A0A2Z6I9P0_9BURK</name>
<dbReference type="Proteomes" id="UP000271003">
    <property type="component" value="Chromosome"/>
</dbReference>
<organism evidence="2 3">
    <name type="scientific">Sutterella megalosphaeroides</name>
    <dbReference type="NCBI Taxonomy" id="2494234"/>
    <lineage>
        <taxon>Bacteria</taxon>
        <taxon>Pseudomonadati</taxon>
        <taxon>Pseudomonadota</taxon>
        <taxon>Betaproteobacteria</taxon>
        <taxon>Burkholderiales</taxon>
        <taxon>Sutterellaceae</taxon>
        <taxon>Sutterella</taxon>
    </lineage>
</organism>
<gene>
    <name evidence="2" type="ORF">SUTMEG_10660</name>
</gene>
<evidence type="ECO:0000313" key="2">
    <source>
        <dbReference type="EMBL" id="BBF23175.1"/>
    </source>
</evidence>